<comment type="caution">
    <text evidence="7">The sequence shown here is derived from an EMBL/GenBank/DDBJ whole genome shotgun (WGS) entry which is preliminary data.</text>
</comment>
<protein>
    <recommendedName>
        <fullName evidence="6">S-adenosyl-L-methionine-dependent methyltransferase</fullName>
        <ecNumber evidence="6">2.1.1.-</ecNumber>
    </recommendedName>
</protein>
<organism evidence="7 8">
    <name type="scientific">Streptomyces morookaense</name>
    <name type="common">Streptoverticillium morookaense</name>
    <dbReference type="NCBI Taxonomy" id="1970"/>
    <lineage>
        <taxon>Bacteria</taxon>
        <taxon>Bacillati</taxon>
        <taxon>Actinomycetota</taxon>
        <taxon>Actinomycetes</taxon>
        <taxon>Kitasatosporales</taxon>
        <taxon>Streptomycetaceae</taxon>
        <taxon>Streptomyces</taxon>
    </lineage>
</organism>
<comment type="similarity">
    <text evidence="2 6">Belongs to the UPF0677 family.</text>
</comment>
<evidence type="ECO:0000313" key="7">
    <source>
        <dbReference type="EMBL" id="NVK78866.1"/>
    </source>
</evidence>
<dbReference type="EMBL" id="JABBXF010000030">
    <property type="protein sequence ID" value="NVK78866.1"/>
    <property type="molecule type" value="Genomic_DNA"/>
</dbReference>
<evidence type="ECO:0000256" key="6">
    <source>
        <dbReference type="RuleBase" id="RU362030"/>
    </source>
</evidence>
<keyword evidence="3 6" id="KW-0489">Methyltransferase</keyword>
<reference evidence="7 8" key="1">
    <citation type="submission" date="2020-04" db="EMBL/GenBank/DDBJ databases">
        <title>Draft Genome Sequence of Streptomyces morookaense DSM 40503, an 8-azaguanine-producing strain.</title>
        <authorList>
            <person name="Qi J."/>
            <person name="Gao J.-M."/>
        </authorList>
    </citation>
    <scope>NUCLEOTIDE SEQUENCE [LARGE SCALE GENOMIC DNA]</scope>
    <source>
        <strain evidence="7 8">DSM 40503</strain>
    </source>
</reference>
<dbReference type="NCBIfam" id="TIGR00027">
    <property type="entry name" value="mthyl_TIGR00027"/>
    <property type="match status" value="1"/>
</dbReference>
<evidence type="ECO:0000313" key="8">
    <source>
        <dbReference type="Proteomes" id="UP000587462"/>
    </source>
</evidence>
<dbReference type="Pfam" id="PF04072">
    <property type="entry name" value="LCM"/>
    <property type="match status" value="1"/>
</dbReference>
<evidence type="ECO:0000256" key="2">
    <source>
        <dbReference type="ARBA" id="ARBA00008138"/>
    </source>
</evidence>
<gene>
    <name evidence="7" type="ORF">HG542_14470</name>
</gene>
<dbReference type="GO" id="GO:0008168">
    <property type="term" value="F:methyltransferase activity"/>
    <property type="evidence" value="ECO:0007669"/>
    <property type="project" value="UniProtKB-UniRule"/>
</dbReference>
<accession>A0A7Y7B598</accession>
<comment type="function">
    <text evidence="1 6">Exhibits S-adenosyl-L-methionine-dependent methyltransferase activity.</text>
</comment>
<dbReference type="InterPro" id="IPR029063">
    <property type="entry name" value="SAM-dependent_MTases_sf"/>
</dbReference>
<keyword evidence="4 7" id="KW-0808">Transferase</keyword>
<evidence type="ECO:0000256" key="1">
    <source>
        <dbReference type="ARBA" id="ARBA00003907"/>
    </source>
</evidence>
<dbReference type="EC" id="2.1.1.-" evidence="6"/>
<dbReference type="Gene3D" id="3.40.50.150">
    <property type="entry name" value="Vaccinia Virus protein VP39"/>
    <property type="match status" value="1"/>
</dbReference>
<dbReference type="SUPFAM" id="SSF53335">
    <property type="entry name" value="S-adenosyl-L-methionine-dependent methyltransferases"/>
    <property type="match status" value="1"/>
</dbReference>
<dbReference type="AlphaFoldDB" id="A0A7Y7B598"/>
<dbReference type="RefSeq" id="WP_171081390.1">
    <property type="nucleotide sequence ID" value="NZ_BNBU01000006.1"/>
</dbReference>
<dbReference type="GO" id="GO:0032259">
    <property type="term" value="P:methylation"/>
    <property type="evidence" value="ECO:0007669"/>
    <property type="project" value="UniProtKB-KW"/>
</dbReference>
<dbReference type="InterPro" id="IPR011610">
    <property type="entry name" value="SAM_mthyl_Trfase_ML2640-like"/>
</dbReference>
<name>A0A7Y7B598_STRMO</name>
<dbReference type="PANTHER" id="PTHR43619">
    <property type="entry name" value="S-ADENOSYL-L-METHIONINE-DEPENDENT METHYLTRANSFERASE YKTD-RELATED"/>
    <property type="match status" value="1"/>
</dbReference>
<evidence type="ECO:0000256" key="5">
    <source>
        <dbReference type="ARBA" id="ARBA00022691"/>
    </source>
</evidence>
<keyword evidence="8" id="KW-1185">Reference proteome</keyword>
<sequence length="291" mass="31557">MSTDQQWDIVSGIGITALAVAAARAVETSRPDPLIQDPYAARFVEEARPPVPLPTTAAEAEATGVQHYWSDTSTYIAVRTGAFDDFFQDAAAAGITQAVVLASGLDARAFRLQWPTGTVVHEIDQPLVLDFKLRVLREQGAAASCEHRPVGVDLRDDWATALEAAGFDRARPTAWLAEGLLPYLPPEAEEGLFQEIHRLSAPGSRFAVETFGNTWAAARGKEAVQGSVRTLGVDITELIHTDERTKPADRLADLGWQTRSVPAEETAAAHGRPLSEEFAKREAVHVFARLP</sequence>
<proteinExistence type="inferred from homology"/>
<dbReference type="PANTHER" id="PTHR43619:SF2">
    <property type="entry name" value="S-ADENOSYL-L-METHIONINE-DEPENDENT METHYLTRANSFERASES SUPERFAMILY PROTEIN"/>
    <property type="match status" value="1"/>
</dbReference>
<keyword evidence="5 6" id="KW-0949">S-adenosyl-L-methionine</keyword>
<dbReference type="InterPro" id="IPR007213">
    <property type="entry name" value="Ppm1/Ppm2/Tcmp"/>
</dbReference>
<evidence type="ECO:0000256" key="4">
    <source>
        <dbReference type="ARBA" id="ARBA00022679"/>
    </source>
</evidence>
<evidence type="ECO:0000256" key="3">
    <source>
        <dbReference type="ARBA" id="ARBA00022603"/>
    </source>
</evidence>
<dbReference type="Proteomes" id="UP000587462">
    <property type="component" value="Unassembled WGS sequence"/>
</dbReference>